<feature type="domain" description="HTH luxR-type" evidence="6">
    <location>
        <begin position="181"/>
        <end position="246"/>
    </location>
</feature>
<dbReference type="PRINTS" id="PR00038">
    <property type="entry name" value="HTHLUXR"/>
</dbReference>
<dbReference type="Pfam" id="PF00072">
    <property type="entry name" value="Response_reg"/>
    <property type="match status" value="1"/>
</dbReference>
<accession>A0ABQ4BI68</accession>
<evidence type="ECO:0000256" key="5">
    <source>
        <dbReference type="PROSITE-ProRule" id="PRU00169"/>
    </source>
</evidence>
<dbReference type="CDD" id="cd17535">
    <property type="entry name" value="REC_NarL-like"/>
    <property type="match status" value="1"/>
</dbReference>
<dbReference type="InterPro" id="IPR058245">
    <property type="entry name" value="NreC/VraR/RcsB-like_REC"/>
</dbReference>
<dbReference type="SUPFAM" id="SSF46894">
    <property type="entry name" value="C-terminal effector domain of the bipartite response regulators"/>
    <property type="match status" value="1"/>
</dbReference>
<reference evidence="8 9" key="1">
    <citation type="submission" date="2021-01" db="EMBL/GenBank/DDBJ databases">
        <title>Whole genome shotgun sequence of Actinoplanes palleronii NBRC 14916.</title>
        <authorList>
            <person name="Komaki H."/>
            <person name="Tamura T."/>
        </authorList>
    </citation>
    <scope>NUCLEOTIDE SEQUENCE [LARGE SCALE GENOMIC DNA]</scope>
    <source>
        <strain evidence="8 9">NBRC 14916</strain>
    </source>
</reference>
<name>A0ABQ4BI68_9ACTN</name>
<evidence type="ECO:0000313" key="8">
    <source>
        <dbReference type="EMBL" id="GIE70387.1"/>
    </source>
</evidence>
<dbReference type="PANTHER" id="PTHR43214">
    <property type="entry name" value="TWO-COMPONENT RESPONSE REGULATOR"/>
    <property type="match status" value="1"/>
</dbReference>
<keyword evidence="4" id="KW-0804">Transcription</keyword>
<dbReference type="InterPro" id="IPR016032">
    <property type="entry name" value="Sig_transdc_resp-reg_C-effctor"/>
</dbReference>
<organism evidence="8 9">
    <name type="scientific">Actinoplanes palleronii</name>
    <dbReference type="NCBI Taxonomy" id="113570"/>
    <lineage>
        <taxon>Bacteria</taxon>
        <taxon>Bacillati</taxon>
        <taxon>Actinomycetota</taxon>
        <taxon>Actinomycetes</taxon>
        <taxon>Micromonosporales</taxon>
        <taxon>Micromonosporaceae</taxon>
        <taxon>Actinoplanes</taxon>
    </lineage>
</organism>
<sequence>MARHQEATYDRCETRDGLAGSPDRFGDGWWGGVIRVLIADDQALLRGSFHVLVDSSDDCRTVGEAGTGAEAVRLAGETKPDVVLMDIRMPELDGIEATRQICGDPALAEVRVLILSTFGLDEYVYAALRAGASGFLVKDTPPAELLRGIRVVAGGEALLSPSVTQRLIAEFARRPQPERPIPRRLDGVTDREREVLTLVGRGMSNSEIAAHLALSLATVKTHVGRILAKLDVRDRAQLVIVAYETGLVTVGT</sequence>
<feature type="domain" description="Response regulatory" evidence="7">
    <location>
        <begin position="35"/>
        <end position="153"/>
    </location>
</feature>
<dbReference type="CDD" id="cd06170">
    <property type="entry name" value="LuxR_C_like"/>
    <property type="match status" value="1"/>
</dbReference>
<dbReference type="PROSITE" id="PS50110">
    <property type="entry name" value="RESPONSE_REGULATORY"/>
    <property type="match status" value="1"/>
</dbReference>
<dbReference type="EMBL" id="BOMS01000102">
    <property type="protein sequence ID" value="GIE70387.1"/>
    <property type="molecule type" value="Genomic_DNA"/>
</dbReference>
<evidence type="ECO:0000259" key="6">
    <source>
        <dbReference type="PROSITE" id="PS50043"/>
    </source>
</evidence>
<evidence type="ECO:0000313" key="9">
    <source>
        <dbReference type="Proteomes" id="UP000624709"/>
    </source>
</evidence>
<dbReference type="PROSITE" id="PS00622">
    <property type="entry name" value="HTH_LUXR_1"/>
    <property type="match status" value="1"/>
</dbReference>
<dbReference type="InterPro" id="IPR000792">
    <property type="entry name" value="Tscrpt_reg_LuxR_C"/>
</dbReference>
<keyword evidence="3 8" id="KW-0238">DNA-binding</keyword>
<dbReference type="InterPro" id="IPR039420">
    <property type="entry name" value="WalR-like"/>
</dbReference>
<gene>
    <name evidence="8" type="ORF">Apa02nite_064950</name>
</gene>
<feature type="modified residue" description="4-aspartylphosphate" evidence="5">
    <location>
        <position position="86"/>
    </location>
</feature>
<dbReference type="PROSITE" id="PS50043">
    <property type="entry name" value="HTH_LUXR_2"/>
    <property type="match status" value="1"/>
</dbReference>
<dbReference type="Gene3D" id="3.40.50.2300">
    <property type="match status" value="1"/>
</dbReference>
<protein>
    <submittedName>
        <fullName evidence="8">DNA-binding response regulator</fullName>
    </submittedName>
</protein>
<dbReference type="SUPFAM" id="SSF52172">
    <property type="entry name" value="CheY-like"/>
    <property type="match status" value="1"/>
</dbReference>
<dbReference type="InterPro" id="IPR001789">
    <property type="entry name" value="Sig_transdc_resp-reg_receiver"/>
</dbReference>
<dbReference type="Proteomes" id="UP000624709">
    <property type="component" value="Unassembled WGS sequence"/>
</dbReference>
<comment type="caution">
    <text evidence="8">The sequence shown here is derived from an EMBL/GenBank/DDBJ whole genome shotgun (WGS) entry which is preliminary data.</text>
</comment>
<evidence type="ECO:0000256" key="3">
    <source>
        <dbReference type="ARBA" id="ARBA00023125"/>
    </source>
</evidence>
<evidence type="ECO:0000259" key="7">
    <source>
        <dbReference type="PROSITE" id="PS50110"/>
    </source>
</evidence>
<dbReference type="PANTHER" id="PTHR43214:SF24">
    <property type="entry name" value="TRANSCRIPTIONAL REGULATORY PROTEIN NARL-RELATED"/>
    <property type="match status" value="1"/>
</dbReference>
<dbReference type="SMART" id="SM00448">
    <property type="entry name" value="REC"/>
    <property type="match status" value="1"/>
</dbReference>
<evidence type="ECO:0000256" key="4">
    <source>
        <dbReference type="ARBA" id="ARBA00023163"/>
    </source>
</evidence>
<keyword evidence="9" id="KW-1185">Reference proteome</keyword>
<evidence type="ECO:0000256" key="2">
    <source>
        <dbReference type="ARBA" id="ARBA00023015"/>
    </source>
</evidence>
<dbReference type="GO" id="GO:0003677">
    <property type="term" value="F:DNA binding"/>
    <property type="evidence" value="ECO:0007669"/>
    <property type="project" value="UniProtKB-KW"/>
</dbReference>
<evidence type="ECO:0000256" key="1">
    <source>
        <dbReference type="ARBA" id="ARBA00022553"/>
    </source>
</evidence>
<dbReference type="InterPro" id="IPR011006">
    <property type="entry name" value="CheY-like_superfamily"/>
</dbReference>
<dbReference type="Pfam" id="PF00196">
    <property type="entry name" value="GerE"/>
    <property type="match status" value="1"/>
</dbReference>
<proteinExistence type="predicted"/>
<keyword evidence="1 5" id="KW-0597">Phosphoprotein</keyword>
<keyword evidence="2" id="KW-0805">Transcription regulation</keyword>
<dbReference type="SMART" id="SM00421">
    <property type="entry name" value="HTH_LUXR"/>
    <property type="match status" value="1"/>
</dbReference>